<keyword evidence="2" id="KW-1185">Reference proteome</keyword>
<dbReference type="Pfam" id="PF13692">
    <property type="entry name" value="Glyco_trans_1_4"/>
    <property type="match status" value="1"/>
</dbReference>
<reference evidence="1 2" key="1">
    <citation type="submission" date="2020-02" db="EMBL/GenBank/DDBJ databases">
        <authorList>
            <person name="Li G."/>
        </authorList>
    </citation>
    <scope>NUCLEOTIDE SEQUENCE [LARGE SCALE GENOMIC DNA]</scope>
    <source>
        <strain evidence="1 2">DSM 102029</strain>
    </source>
</reference>
<dbReference type="PANTHER" id="PTHR45947:SF3">
    <property type="entry name" value="SULFOQUINOVOSYL TRANSFERASE SQD2"/>
    <property type="match status" value="1"/>
</dbReference>
<keyword evidence="1" id="KW-0808">Transferase</keyword>
<dbReference type="GO" id="GO:0016758">
    <property type="term" value="F:hexosyltransferase activity"/>
    <property type="evidence" value="ECO:0007669"/>
    <property type="project" value="TreeGrafter"/>
</dbReference>
<name>A0A6P1YH26_9HYPH</name>
<dbReference type="PANTHER" id="PTHR45947">
    <property type="entry name" value="SULFOQUINOVOSYL TRANSFERASE SQD2"/>
    <property type="match status" value="1"/>
</dbReference>
<dbReference type="SUPFAM" id="SSF53756">
    <property type="entry name" value="UDP-Glycosyltransferase/glycogen phosphorylase"/>
    <property type="match status" value="1"/>
</dbReference>
<dbReference type="RefSeq" id="WP_163073606.1">
    <property type="nucleotide sequence ID" value="NZ_CP048630.1"/>
</dbReference>
<gene>
    <name evidence="1" type="ORF">G3A50_01940</name>
</gene>
<dbReference type="Proteomes" id="UP000464751">
    <property type="component" value="Chromosome"/>
</dbReference>
<dbReference type="AlphaFoldDB" id="A0A6P1YH26"/>
<accession>A0A6P1YH26</accession>
<dbReference type="CDD" id="cd03801">
    <property type="entry name" value="GT4_PimA-like"/>
    <property type="match status" value="1"/>
</dbReference>
<evidence type="ECO:0000313" key="2">
    <source>
        <dbReference type="Proteomes" id="UP000464751"/>
    </source>
</evidence>
<dbReference type="EMBL" id="CP048630">
    <property type="protein sequence ID" value="QIB32598.1"/>
    <property type="molecule type" value="Genomic_DNA"/>
</dbReference>
<evidence type="ECO:0000313" key="1">
    <source>
        <dbReference type="EMBL" id="QIB32598.1"/>
    </source>
</evidence>
<proteinExistence type="predicted"/>
<dbReference type="InterPro" id="IPR050194">
    <property type="entry name" value="Glycosyltransferase_grp1"/>
</dbReference>
<protein>
    <submittedName>
        <fullName evidence="1">Glycosyltransferase family 4 protein</fullName>
    </submittedName>
</protein>
<organism evidence="1 2">
    <name type="scientific">Ancylobacter pratisalsi</name>
    <dbReference type="NCBI Taxonomy" id="1745854"/>
    <lineage>
        <taxon>Bacteria</taxon>
        <taxon>Pseudomonadati</taxon>
        <taxon>Pseudomonadota</taxon>
        <taxon>Alphaproteobacteria</taxon>
        <taxon>Hyphomicrobiales</taxon>
        <taxon>Xanthobacteraceae</taxon>
        <taxon>Ancylobacter</taxon>
    </lineage>
</organism>
<dbReference type="KEGG" id="apra:G3A50_01940"/>
<sequence length="360" mass="38972">MTRPAGIDAGRLEVVAPNFKRRLSGVTATLERVLPFQARALHIAALGPGLSPDVPRIGFAGLLHFWSRPAGRRVRIWHARRNVEMLAGIVLRDVLRMKLRLVFTSASQRHHKSWTKFLIRRMDGVIATSAKTAAYLERPSTVIHHGINVARFHPPASKAQARAALGLPDLRLIGCFGRIRAQKGTDVFVDALIDTLPAHPGWGGIVLGRATGAHKDFLAEQKAKVEAAGLADRILFPGEVATSKTPEWYGALDLYVAPQRWEGFGVTPLEAMACGVPVVATRVGAFDELVIEGETGQLVPPGDVGAMNEAIAAFMALDTGARAAKADAARRHIESTHSIEAEARKINAVYEVVWAGKVTR</sequence>
<dbReference type="Gene3D" id="3.40.50.2000">
    <property type="entry name" value="Glycogen Phosphorylase B"/>
    <property type="match status" value="2"/>
</dbReference>